<proteinExistence type="predicted"/>
<gene>
    <name evidence="10" type="ORF">ABWK59_30240</name>
</gene>
<keyword evidence="4" id="KW-0285">Flavoprotein</keyword>
<dbReference type="RefSeq" id="WP_354643823.1">
    <property type="nucleotide sequence ID" value="NZ_CP159872.1"/>
</dbReference>
<keyword evidence="5" id="KW-0288">FMN</keyword>
<sequence length="197" mass="21784">MLKIGILLGSTRPNRLGEQVAAWVLDIASRRGDAEFELLDLRDHPLPHLDEPLPPSLGRYQQDHTRRWAETIAAFDGFVVVTPEYNHGVPGVLKNALDFLYAEWNNKAVGYVSYGGAGGVRSVEQLRLVAGELQMADVRQQVTLSLVTDFEDYRRFRPGAYHLPALNTLLDQVVAWSTVLAPLRTVPAFPDAPAVAA</sequence>
<protein>
    <submittedName>
        <fullName evidence="10">NAD(P)H-dependent oxidoreductase</fullName>
        <ecNumber evidence="10">1.-.-.-</ecNumber>
    </submittedName>
</protein>
<comment type="subunit">
    <text evidence="2">Homodimer.</text>
</comment>
<accession>A0AAU8K6B4</accession>
<reference evidence="10" key="1">
    <citation type="submission" date="2024-06" db="EMBL/GenBank/DDBJ databases">
        <title>The genome sequences of Kitasatospora sp. strain HUAS MG31.</title>
        <authorList>
            <person name="Mo P."/>
        </authorList>
    </citation>
    <scope>NUCLEOTIDE SEQUENCE</scope>
    <source>
        <strain evidence="10">HUAS MG31</strain>
    </source>
</reference>
<keyword evidence="7 10" id="KW-0560">Oxidoreductase</keyword>
<dbReference type="FunFam" id="3.40.50.360:FF:000052">
    <property type="entry name" value="NAD(P)H-dependent FMN reductase LOT6"/>
    <property type="match status" value="1"/>
</dbReference>
<dbReference type="AlphaFoldDB" id="A0AAU8K6B4"/>
<dbReference type="SUPFAM" id="SSF52218">
    <property type="entry name" value="Flavoproteins"/>
    <property type="match status" value="1"/>
</dbReference>
<evidence type="ECO:0000256" key="5">
    <source>
        <dbReference type="ARBA" id="ARBA00022643"/>
    </source>
</evidence>
<name>A0AAU8K6B4_9ACTN</name>
<evidence type="ECO:0000256" key="7">
    <source>
        <dbReference type="ARBA" id="ARBA00023002"/>
    </source>
</evidence>
<keyword evidence="6" id="KW-0521">NADP</keyword>
<organism evidence="10">
    <name type="scientific">Kitasatospora camelliae</name>
    <dbReference type="NCBI Taxonomy" id="3156397"/>
    <lineage>
        <taxon>Bacteria</taxon>
        <taxon>Bacillati</taxon>
        <taxon>Actinomycetota</taxon>
        <taxon>Actinomycetes</taxon>
        <taxon>Kitasatosporales</taxon>
        <taxon>Streptomycetaceae</taxon>
        <taxon>Kitasatospora</taxon>
    </lineage>
</organism>
<evidence type="ECO:0000256" key="4">
    <source>
        <dbReference type="ARBA" id="ARBA00022630"/>
    </source>
</evidence>
<evidence type="ECO:0000256" key="1">
    <source>
        <dbReference type="ARBA" id="ARBA00004496"/>
    </source>
</evidence>
<evidence type="ECO:0000256" key="2">
    <source>
        <dbReference type="ARBA" id="ARBA00011738"/>
    </source>
</evidence>
<dbReference type="EMBL" id="CP159872">
    <property type="protein sequence ID" value="XCM82889.1"/>
    <property type="molecule type" value="Genomic_DNA"/>
</dbReference>
<feature type="domain" description="NADPH-dependent FMN reductase-like" evidence="9">
    <location>
        <begin position="3"/>
        <end position="145"/>
    </location>
</feature>
<dbReference type="InterPro" id="IPR029039">
    <property type="entry name" value="Flavoprotein-like_sf"/>
</dbReference>
<dbReference type="PANTHER" id="PTHR30543">
    <property type="entry name" value="CHROMATE REDUCTASE"/>
    <property type="match status" value="1"/>
</dbReference>
<dbReference type="InterPro" id="IPR005025">
    <property type="entry name" value="FMN_Rdtase-like_dom"/>
</dbReference>
<dbReference type="GO" id="GO:0010181">
    <property type="term" value="F:FMN binding"/>
    <property type="evidence" value="ECO:0007669"/>
    <property type="project" value="TreeGrafter"/>
</dbReference>
<evidence type="ECO:0000256" key="3">
    <source>
        <dbReference type="ARBA" id="ARBA00022490"/>
    </source>
</evidence>
<comment type="subcellular location">
    <subcellularLocation>
        <location evidence="1">Cytoplasm</location>
    </subcellularLocation>
</comment>
<keyword evidence="3" id="KW-0963">Cytoplasm</keyword>
<dbReference type="GO" id="GO:0005829">
    <property type="term" value="C:cytosol"/>
    <property type="evidence" value="ECO:0007669"/>
    <property type="project" value="TreeGrafter"/>
</dbReference>
<evidence type="ECO:0000256" key="6">
    <source>
        <dbReference type="ARBA" id="ARBA00022857"/>
    </source>
</evidence>
<dbReference type="EC" id="1.-.-.-" evidence="10"/>
<evidence type="ECO:0000313" key="10">
    <source>
        <dbReference type="EMBL" id="XCM82889.1"/>
    </source>
</evidence>
<dbReference type="GO" id="GO:0016491">
    <property type="term" value="F:oxidoreductase activity"/>
    <property type="evidence" value="ECO:0007669"/>
    <property type="project" value="UniProtKB-KW"/>
</dbReference>
<dbReference type="KEGG" id="kcm:ABWK59_30240"/>
<dbReference type="InterPro" id="IPR050712">
    <property type="entry name" value="NAD(P)H-dep_reductase"/>
</dbReference>
<keyword evidence="8" id="KW-0520">NAD</keyword>
<dbReference type="Pfam" id="PF03358">
    <property type="entry name" value="FMN_red"/>
    <property type="match status" value="1"/>
</dbReference>
<evidence type="ECO:0000256" key="8">
    <source>
        <dbReference type="ARBA" id="ARBA00023027"/>
    </source>
</evidence>
<dbReference type="PANTHER" id="PTHR30543:SF21">
    <property type="entry name" value="NAD(P)H-DEPENDENT FMN REDUCTASE LOT6"/>
    <property type="match status" value="1"/>
</dbReference>
<evidence type="ECO:0000259" key="9">
    <source>
        <dbReference type="Pfam" id="PF03358"/>
    </source>
</evidence>
<dbReference type="Gene3D" id="3.40.50.360">
    <property type="match status" value="1"/>
</dbReference>